<dbReference type="AlphaFoldDB" id="A0A0A9H7H4"/>
<dbReference type="EMBL" id="GBRH01164786">
    <property type="protein sequence ID" value="JAE33110.1"/>
    <property type="molecule type" value="Transcribed_RNA"/>
</dbReference>
<evidence type="ECO:0000313" key="1">
    <source>
        <dbReference type="EMBL" id="JAE33110.1"/>
    </source>
</evidence>
<name>A0A0A9H7H4_ARUDO</name>
<reference evidence="1" key="1">
    <citation type="submission" date="2014-09" db="EMBL/GenBank/DDBJ databases">
        <authorList>
            <person name="Magalhaes I.L.F."/>
            <person name="Oliveira U."/>
            <person name="Santos F.R."/>
            <person name="Vidigal T.H.D.A."/>
            <person name="Brescovit A.D."/>
            <person name="Santos A.J."/>
        </authorList>
    </citation>
    <scope>NUCLEOTIDE SEQUENCE</scope>
    <source>
        <tissue evidence="1">Shoot tissue taken approximately 20 cm above the soil surface</tissue>
    </source>
</reference>
<proteinExistence type="predicted"/>
<reference evidence="1" key="2">
    <citation type="journal article" date="2015" name="Data Brief">
        <title>Shoot transcriptome of the giant reed, Arundo donax.</title>
        <authorList>
            <person name="Barrero R.A."/>
            <person name="Guerrero F.D."/>
            <person name="Moolhuijzen P."/>
            <person name="Goolsby J.A."/>
            <person name="Tidwell J."/>
            <person name="Bellgard S.E."/>
            <person name="Bellgard M.I."/>
        </authorList>
    </citation>
    <scope>NUCLEOTIDE SEQUENCE</scope>
    <source>
        <tissue evidence="1">Shoot tissue taken approximately 20 cm above the soil surface</tissue>
    </source>
</reference>
<sequence>MPASIYNCANNEYILNVWRFLFL</sequence>
<protein>
    <submittedName>
        <fullName evidence="1">Uncharacterized protein</fullName>
    </submittedName>
</protein>
<organism evidence="1">
    <name type="scientific">Arundo donax</name>
    <name type="common">Giant reed</name>
    <name type="synonym">Donax arundinaceus</name>
    <dbReference type="NCBI Taxonomy" id="35708"/>
    <lineage>
        <taxon>Eukaryota</taxon>
        <taxon>Viridiplantae</taxon>
        <taxon>Streptophyta</taxon>
        <taxon>Embryophyta</taxon>
        <taxon>Tracheophyta</taxon>
        <taxon>Spermatophyta</taxon>
        <taxon>Magnoliopsida</taxon>
        <taxon>Liliopsida</taxon>
        <taxon>Poales</taxon>
        <taxon>Poaceae</taxon>
        <taxon>PACMAD clade</taxon>
        <taxon>Arundinoideae</taxon>
        <taxon>Arundineae</taxon>
        <taxon>Arundo</taxon>
    </lineage>
</organism>
<accession>A0A0A9H7H4</accession>